<dbReference type="CDD" id="cd06850">
    <property type="entry name" value="biotinyl_domain"/>
    <property type="match status" value="1"/>
</dbReference>
<dbReference type="PANTHER" id="PTHR45266">
    <property type="entry name" value="OXALOACETATE DECARBOXYLASE ALPHA CHAIN"/>
    <property type="match status" value="1"/>
</dbReference>
<keyword evidence="3 4" id="KW-0092">Biotin</keyword>
<dbReference type="Gene3D" id="2.40.50.100">
    <property type="match status" value="1"/>
</dbReference>
<keyword evidence="8" id="KW-1185">Reference proteome</keyword>
<dbReference type="GO" id="GO:0009317">
    <property type="term" value="C:acetyl-CoA carboxylase complex"/>
    <property type="evidence" value="ECO:0007669"/>
    <property type="project" value="InterPro"/>
</dbReference>
<feature type="region of interest" description="Disordered" evidence="5">
    <location>
        <begin position="60"/>
        <end position="79"/>
    </location>
</feature>
<comment type="caution">
    <text evidence="7">The sequence shown here is derived from an EMBL/GenBank/DDBJ whole genome shotgun (WGS) entry which is preliminary data.</text>
</comment>
<dbReference type="EMBL" id="JACIEZ010000002">
    <property type="protein sequence ID" value="MBB4063866.1"/>
    <property type="molecule type" value="Genomic_DNA"/>
</dbReference>
<keyword evidence="4" id="KW-0443">Lipid metabolism</keyword>
<keyword evidence="4" id="KW-0444">Lipid biosynthesis</keyword>
<comment type="function">
    <text evidence="1 4">This protein is a component of the acetyl coenzyme A carboxylase complex; first, biotin carboxylase catalyzes the carboxylation of the carrier protein and then the transcarboxylase transfers the carboxyl group to form malonyl-CoA.</text>
</comment>
<evidence type="ECO:0000313" key="7">
    <source>
        <dbReference type="EMBL" id="MBB4063866.1"/>
    </source>
</evidence>
<dbReference type="GO" id="GO:0006633">
    <property type="term" value="P:fatty acid biosynthetic process"/>
    <property type="evidence" value="ECO:0007669"/>
    <property type="project" value="UniProtKB-UniPathway"/>
</dbReference>
<dbReference type="InterPro" id="IPR000089">
    <property type="entry name" value="Biotin_lipoyl"/>
</dbReference>
<proteinExistence type="predicted"/>
<comment type="pathway">
    <text evidence="4">Lipid metabolism; fatty acid biosynthesis.</text>
</comment>
<dbReference type="PROSITE" id="PS50968">
    <property type="entry name" value="BIOTINYL_LIPOYL"/>
    <property type="match status" value="1"/>
</dbReference>
<keyword evidence="4" id="KW-0276">Fatty acid metabolism</keyword>
<dbReference type="Proteomes" id="UP000528286">
    <property type="component" value="Unassembled WGS sequence"/>
</dbReference>
<gene>
    <name evidence="7" type="ORF">GGR23_001043</name>
</gene>
<name>A0A7W6J327_9HYPH</name>
<dbReference type="AlphaFoldDB" id="A0A7W6J327"/>
<protein>
    <recommendedName>
        <fullName evidence="2 4">Biotin carboxyl carrier protein of acetyl-CoA carboxylase</fullName>
    </recommendedName>
</protein>
<dbReference type="PANTHER" id="PTHR45266:SF3">
    <property type="entry name" value="OXALOACETATE DECARBOXYLASE ALPHA CHAIN"/>
    <property type="match status" value="1"/>
</dbReference>
<reference evidence="7 8" key="1">
    <citation type="submission" date="2020-08" db="EMBL/GenBank/DDBJ databases">
        <title>Genomic Encyclopedia of Type Strains, Phase IV (KMG-IV): sequencing the most valuable type-strain genomes for metagenomic binning, comparative biology and taxonomic classification.</title>
        <authorList>
            <person name="Goeker M."/>
        </authorList>
    </citation>
    <scope>NUCLEOTIDE SEQUENCE [LARGE SCALE GENOMIC DNA]</scope>
    <source>
        <strain evidence="7 8">DSM 29853</strain>
    </source>
</reference>
<dbReference type="Pfam" id="PF00364">
    <property type="entry name" value="Biotin_lipoyl"/>
    <property type="match status" value="1"/>
</dbReference>
<dbReference type="InterPro" id="IPR011053">
    <property type="entry name" value="Single_hybrid_motif"/>
</dbReference>
<evidence type="ECO:0000256" key="3">
    <source>
        <dbReference type="ARBA" id="ARBA00023267"/>
    </source>
</evidence>
<evidence type="ECO:0000259" key="6">
    <source>
        <dbReference type="PROSITE" id="PS50968"/>
    </source>
</evidence>
<dbReference type="NCBIfam" id="TIGR00531">
    <property type="entry name" value="BCCP"/>
    <property type="match status" value="1"/>
</dbReference>
<sequence length="163" mass="16715">MDLKLIERLLELMDRSTAEELTVQENGVTIRIARHGAARAAVAPMPAAPMPVVPAPAAVAGAGTDASPHPEQTRPAAPAAGKAAERIIRAGMTGAFYRSPTPGAPPFVEAGAAVRDGQTLALLEAMKTFNPVECDGDGTISAVHAEDGAMVEAGDPLFSLRPA</sequence>
<feature type="domain" description="Lipoyl-binding" evidence="6">
    <location>
        <begin position="87"/>
        <end position="161"/>
    </location>
</feature>
<dbReference type="InterPro" id="IPR001249">
    <property type="entry name" value="AcCoA_biotinCC"/>
</dbReference>
<dbReference type="InterPro" id="IPR050709">
    <property type="entry name" value="Biotin_Carboxyl_Carrier/Decarb"/>
</dbReference>
<dbReference type="RefSeq" id="WP_183365099.1">
    <property type="nucleotide sequence ID" value="NZ_JACIEZ010000002.1"/>
</dbReference>
<organism evidence="7 8">
    <name type="scientific">Gellertiella hungarica</name>
    <dbReference type="NCBI Taxonomy" id="1572859"/>
    <lineage>
        <taxon>Bacteria</taxon>
        <taxon>Pseudomonadati</taxon>
        <taxon>Pseudomonadota</taxon>
        <taxon>Alphaproteobacteria</taxon>
        <taxon>Hyphomicrobiales</taxon>
        <taxon>Rhizobiaceae</taxon>
        <taxon>Gellertiella</taxon>
    </lineage>
</organism>
<evidence type="ECO:0000256" key="5">
    <source>
        <dbReference type="SAM" id="MobiDB-lite"/>
    </source>
</evidence>
<evidence type="ECO:0000256" key="4">
    <source>
        <dbReference type="RuleBase" id="RU364072"/>
    </source>
</evidence>
<keyword evidence="4" id="KW-0275">Fatty acid biosynthesis</keyword>
<dbReference type="SUPFAM" id="SSF51230">
    <property type="entry name" value="Single hybrid motif"/>
    <property type="match status" value="1"/>
</dbReference>
<evidence type="ECO:0000256" key="1">
    <source>
        <dbReference type="ARBA" id="ARBA00003761"/>
    </source>
</evidence>
<dbReference type="PRINTS" id="PR01071">
    <property type="entry name" value="ACOABIOTINCC"/>
</dbReference>
<evidence type="ECO:0000256" key="2">
    <source>
        <dbReference type="ARBA" id="ARBA00017562"/>
    </source>
</evidence>
<dbReference type="UniPathway" id="UPA00094"/>
<accession>A0A7W6J327</accession>
<evidence type="ECO:0000313" key="8">
    <source>
        <dbReference type="Proteomes" id="UP000528286"/>
    </source>
</evidence>
<dbReference type="GO" id="GO:0003989">
    <property type="term" value="F:acetyl-CoA carboxylase activity"/>
    <property type="evidence" value="ECO:0007669"/>
    <property type="project" value="InterPro"/>
</dbReference>